<protein>
    <submittedName>
        <fullName evidence="1">Uncharacterized protein</fullName>
    </submittedName>
</protein>
<keyword evidence="2" id="KW-1185">Reference proteome</keyword>
<sequence>MYENNYNIYVSIDPKVQCSSSPSFFISSPKPSADVVIVGEISEILSERWREAAAQGGEQREMERGGDGSHNLTACGSTADLEGEKVEEIGVDDGGRGCSGECGRAREREKARGGR</sequence>
<organism evidence="1 2">
    <name type="scientific">Camellia lanceoleosa</name>
    <dbReference type="NCBI Taxonomy" id="1840588"/>
    <lineage>
        <taxon>Eukaryota</taxon>
        <taxon>Viridiplantae</taxon>
        <taxon>Streptophyta</taxon>
        <taxon>Embryophyta</taxon>
        <taxon>Tracheophyta</taxon>
        <taxon>Spermatophyta</taxon>
        <taxon>Magnoliopsida</taxon>
        <taxon>eudicotyledons</taxon>
        <taxon>Gunneridae</taxon>
        <taxon>Pentapetalae</taxon>
        <taxon>asterids</taxon>
        <taxon>Ericales</taxon>
        <taxon>Theaceae</taxon>
        <taxon>Camellia</taxon>
    </lineage>
</organism>
<evidence type="ECO:0000313" key="1">
    <source>
        <dbReference type="EMBL" id="KAI7984288.1"/>
    </source>
</evidence>
<reference evidence="1 2" key="1">
    <citation type="journal article" date="2022" name="Plant J.">
        <title>Chromosome-level genome of Camellia lanceoleosa provides a valuable resource for understanding genome evolution and self-incompatibility.</title>
        <authorList>
            <person name="Gong W."/>
            <person name="Xiao S."/>
            <person name="Wang L."/>
            <person name="Liao Z."/>
            <person name="Chang Y."/>
            <person name="Mo W."/>
            <person name="Hu G."/>
            <person name="Li W."/>
            <person name="Zhao G."/>
            <person name="Zhu H."/>
            <person name="Hu X."/>
            <person name="Ji K."/>
            <person name="Xiang X."/>
            <person name="Song Q."/>
            <person name="Yuan D."/>
            <person name="Jin S."/>
            <person name="Zhang L."/>
        </authorList>
    </citation>
    <scope>NUCLEOTIDE SEQUENCE [LARGE SCALE GENOMIC DNA]</scope>
    <source>
        <strain evidence="1">SQ_2022a</strain>
    </source>
</reference>
<dbReference type="Proteomes" id="UP001060215">
    <property type="component" value="Chromosome 11"/>
</dbReference>
<name>A0ACC0F6X4_9ERIC</name>
<accession>A0ACC0F6X4</accession>
<comment type="caution">
    <text evidence="1">The sequence shown here is derived from an EMBL/GenBank/DDBJ whole genome shotgun (WGS) entry which is preliminary data.</text>
</comment>
<evidence type="ECO:0000313" key="2">
    <source>
        <dbReference type="Proteomes" id="UP001060215"/>
    </source>
</evidence>
<dbReference type="EMBL" id="CM045768">
    <property type="protein sequence ID" value="KAI7984288.1"/>
    <property type="molecule type" value="Genomic_DNA"/>
</dbReference>
<gene>
    <name evidence="1" type="ORF">LOK49_LG15G01046</name>
</gene>
<proteinExistence type="predicted"/>